<evidence type="ECO:0000256" key="14">
    <source>
        <dbReference type="SAM" id="Phobius"/>
    </source>
</evidence>
<evidence type="ECO:0000256" key="10">
    <source>
        <dbReference type="ARBA" id="ARBA00022840"/>
    </source>
</evidence>
<keyword evidence="13 14" id="KW-0472">Membrane</keyword>
<dbReference type="InterPro" id="IPR036890">
    <property type="entry name" value="HATPase_C_sf"/>
</dbReference>
<evidence type="ECO:0000256" key="11">
    <source>
        <dbReference type="ARBA" id="ARBA00022989"/>
    </source>
</evidence>
<dbReference type="PRINTS" id="PR00344">
    <property type="entry name" value="BCTRLSENSOR"/>
</dbReference>
<keyword evidence="9 17" id="KW-0418">Kinase</keyword>
<dbReference type="EC" id="2.7.13.3" evidence="3"/>
<evidence type="ECO:0000256" key="4">
    <source>
        <dbReference type="ARBA" id="ARBA00022475"/>
    </source>
</evidence>
<keyword evidence="4" id="KW-1003">Cell membrane</keyword>
<dbReference type="EMBL" id="JAPMLT010000002">
    <property type="protein sequence ID" value="MCX7569342.1"/>
    <property type="molecule type" value="Genomic_DNA"/>
</dbReference>
<feature type="domain" description="Histidine kinase" evidence="15">
    <location>
        <begin position="262"/>
        <end position="479"/>
    </location>
</feature>
<dbReference type="PANTHER" id="PTHR45528:SF8">
    <property type="entry name" value="HISTIDINE KINASE"/>
    <property type="match status" value="1"/>
</dbReference>
<organism evidence="17 18">
    <name type="scientific">Tumebacillus lacus</name>
    <dbReference type="NCBI Taxonomy" id="2995335"/>
    <lineage>
        <taxon>Bacteria</taxon>
        <taxon>Bacillati</taxon>
        <taxon>Bacillota</taxon>
        <taxon>Bacilli</taxon>
        <taxon>Bacillales</taxon>
        <taxon>Alicyclobacillaceae</taxon>
        <taxon>Tumebacillus</taxon>
    </lineage>
</organism>
<keyword evidence="7 14" id="KW-0812">Transmembrane</keyword>
<dbReference type="InterPro" id="IPR003661">
    <property type="entry name" value="HisK_dim/P_dom"/>
</dbReference>
<evidence type="ECO:0000256" key="2">
    <source>
        <dbReference type="ARBA" id="ARBA00004651"/>
    </source>
</evidence>
<dbReference type="InterPro" id="IPR050398">
    <property type="entry name" value="HssS/ArlS-like"/>
</dbReference>
<evidence type="ECO:0000256" key="9">
    <source>
        <dbReference type="ARBA" id="ARBA00022777"/>
    </source>
</evidence>
<evidence type="ECO:0000256" key="3">
    <source>
        <dbReference type="ARBA" id="ARBA00012438"/>
    </source>
</evidence>
<evidence type="ECO:0000313" key="18">
    <source>
        <dbReference type="Proteomes" id="UP001208017"/>
    </source>
</evidence>
<dbReference type="CDD" id="cd00082">
    <property type="entry name" value="HisKA"/>
    <property type="match status" value="1"/>
</dbReference>
<keyword evidence="10" id="KW-0067">ATP-binding</keyword>
<keyword evidence="6" id="KW-0808">Transferase</keyword>
<dbReference type="Proteomes" id="UP001208017">
    <property type="component" value="Unassembled WGS sequence"/>
</dbReference>
<evidence type="ECO:0000256" key="7">
    <source>
        <dbReference type="ARBA" id="ARBA00022692"/>
    </source>
</evidence>
<keyword evidence="5" id="KW-0597">Phosphoprotein</keyword>
<dbReference type="InterPro" id="IPR005467">
    <property type="entry name" value="His_kinase_dom"/>
</dbReference>
<evidence type="ECO:0000256" key="12">
    <source>
        <dbReference type="ARBA" id="ARBA00023012"/>
    </source>
</evidence>
<dbReference type="SMART" id="SM00387">
    <property type="entry name" value="HATPase_c"/>
    <property type="match status" value="1"/>
</dbReference>
<feature type="domain" description="HAMP" evidence="16">
    <location>
        <begin position="195"/>
        <end position="247"/>
    </location>
</feature>
<dbReference type="Gene3D" id="1.10.287.130">
    <property type="match status" value="1"/>
</dbReference>
<keyword evidence="12" id="KW-0902">Two-component regulatory system</keyword>
<dbReference type="GO" id="GO:0016301">
    <property type="term" value="F:kinase activity"/>
    <property type="evidence" value="ECO:0007669"/>
    <property type="project" value="UniProtKB-KW"/>
</dbReference>
<dbReference type="PANTHER" id="PTHR45528">
    <property type="entry name" value="SENSOR HISTIDINE KINASE CPXA"/>
    <property type="match status" value="1"/>
</dbReference>
<name>A0ABT3WXD2_9BACL</name>
<evidence type="ECO:0000259" key="15">
    <source>
        <dbReference type="PROSITE" id="PS50109"/>
    </source>
</evidence>
<dbReference type="InterPro" id="IPR004358">
    <property type="entry name" value="Sig_transdc_His_kin-like_C"/>
</dbReference>
<keyword evidence="11 14" id="KW-1133">Transmembrane helix</keyword>
<sequence length="479" mass="53627">MGRLMERWSLKNQLGATFLLILVLSVLCSAVTYVVGYLWWTHGGDRVVRPANFYEKRMPALAEYVEEQGAALLEADARAAFEEKVPSPGMRYQVMDRSARVRYGTLEGQLAANGAELARLLNRQSVSGQTVTTVYPLLDPEGEWRGAVAVRYDLEVSVADPRRNWWGVMVAVIVLASPFLYVLIFALGFARGFGRRLNRPIRELVRAAERIRERDLDFSLEYRAENEIGELTRSFEAMRAELKESLLREWRLEQERREMVAAIAHDLRTPLTIIQGHAEGLLGGGMNKPERLERYLRTIESNTRRAVGLIEEMNAVSEIDRAEFSLRPEAVETRGFLEEKAQGYAWLAEQKGRVFAFEYAVGAGVDDVLCLDAQRVAQVLDNIVGNALRFTPEGGRIEMRAEVEAGRLAITVRDTGAGFAERDLGRVFDKFYQGDPSRSQAKGHAGLGLYIAKRLTEQHGGEVTASNHPEGGAVVRVVL</sequence>
<evidence type="ECO:0000313" key="17">
    <source>
        <dbReference type="EMBL" id="MCX7569342.1"/>
    </source>
</evidence>
<gene>
    <name evidence="17" type="ORF">OS242_05165</name>
</gene>
<dbReference type="CDD" id="cd06225">
    <property type="entry name" value="HAMP"/>
    <property type="match status" value="1"/>
</dbReference>
<dbReference type="SUPFAM" id="SSF55874">
    <property type="entry name" value="ATPase domain of HSP90 chaperone/DNA topoisomerase II/histidine kinase"/>
    <property type="match status" value="1"/>
</dbReference>
<evidence type="ECO:0000256" key="6">
    <source>
        <dbReference type="ARBA" id="ARBA00022679"/>
    </source>
</evidence>
<dbReference type="SUPFAM" id="SSF158472">
    <property type="entry name" value="HAMP domain-like"/>
    <property type="match status" value="1"/>
</dbReference>
<evidence type="ECO:0000256" key="5">
    <source>
        <dbReference type="ARBA" id="ARBA00022553"/>
    </source>
</evidence>
<dbReference type="Gene3D" id="6.10.340.10">
    <property type="match status" value="1"/>
</dbReference>
<protein>
    <recommendedName>
        <fullName evidence="3">histidine kinase</fullName>
        <ecNumber evidence="3">2.7.13.3</ecNumber>
    </recommendedName>
</protein>
<proteinExistence type="predicted"/>
<reference evidence="17 18" key="1">
    <citation type="submission" date="2022-11" db="EMBL/GenBank/DDBJ databases">
        <title>Study of microbial diversity in lake waters.</title>
        <authorList>
            <person name="Zhang J."/>
        </authorList>
    </citation>
    <scope>NUCLEOTIDE SEQUENCE [LARGE SCALE GENOMIC DNA]</scope>
    <source>
        <strain evidence="17 18">DT12</strain>
    </source>
</reference>
<dbReference type="CDD" id="cd00075">
    <property type="entry name" value="HATPase"/>
    <property type="match status" value="1"/>
</dbReference>
<dbReference type="InterPro" id="IPR003594">
    <property type="entry name" value="HATPase_dom"/>
</dbReference>
<accession>A0ABT3WXD2</accession>
<feature type="transmembrane region" description="Helical" evidence="14">
    <location>
        <begin position="165"/>
        <end position="190"/>
    </location>
</feature>
<comment type="caution">
    <text evidence="17">The sequence shown here is derived from an EMBL/GenBank/DDBJ whole genome shotgun (WGS) entry which is preliminary data.</text>
</comment>
<dbReference type="PROSITE" id="PS50109">
    <property type="entry name" value="HIS_KIN"/>
    <property type="match status" value="1"/>
</dbReference>
<dbReference type="SUPFAM" id="SSF47384">
    <property type="entry name" value="Homodimeric domain of signal transducing histidine kinase"/>
    <property type="match status" value="1"/>
</dbReference>
<keyword evidence="8" id="KW-0547">Nucleotide-binding</keyword>
<dbReference type="SMART" id="SM00388">
    <property type="entry name" value="HisKA"/>
    <property type="match status" value="1"/>
</dbReference>
<dbReference type="InterPro" id="IPR036097">
    <property type="entry name" value="HisK_dim/P_sf"/>
</dbReference>
<dbReference type="SMART" id="SM00304">
    <property type="entry name" value="HAMP"/>
    <property type="match status" value="1"/>
</dbReference>
<comment type="catalytic activity">
    <reaction evidence="1">
        <text>ATP + protein L-histidine = ADP + protein N-phospho-L-histidine.</text>
        <dbReference type="EC" id="2.7.13.3"/>
    </reaction>
</comment>
<evidence type="ECO:0000256" key="13">
    <source>
        <dbReference type="ARBA" id="ARBA00023136"/>
    </source>
</evidence>
<dbReference type="PROSITE" id="PS50885">
    <property type="entry name" value="HAMP"/>
    <property type="match status" value="1"/>
</dbReference>
<dbReference type="InterPro" id="IPR003660">
    <property type="entry name" value="HAMP_dom"/>
</dbReference>
<keyword evidence="18" id="KW-1185">Reference proteome</keyword>
<dbReference type="RefSeq" id="WP_267150587.1">
    <property type="nucleotide sequence ID" value="NZ_JAPMLT010000002.1"/>
</dbReference>
<evidence type="ECO:0000256" key="8">
    <source>
        <dbReference type="ARBA" id="ARBA00022741"/>
    </source>
</evidence>
<dbReference type="Pfam" id="PF00672">
    <property type="entry name" value="HAMP"/>
    <property type="match status" value="1"/>
</dbReference>
<comment type="subcellular location">
    <subcellularLocation>
        <location evidence="2">Cell membrane</location>
        <topology evidence="2">Multi-pass membrane protein</topology>
    </subcellularLocation>
</comment>
<evidence type="ECO:0000259" key="16">
    <source>
        <dbReference type="PROSITE" id="PS50885"/>
    </source>
</evidence>
<dbReference type="Pfam" id="PF00512">
    <property type="entry name" value="HisKA"/>
    <property type="match status" value="1"/>
</dbReference>
<dbReference type="Gene3D" id="3.30.565.10">
    <property type="entry name" value="Histidine kinase-like ATPase, C-terminal domain"/>
    <property type="match status" value="1"/>
</dbReference>
<evidence type="ECO:0000256" key="1">
    <source>
        <dbReference type="ARBA" id="ARBA00000085"/>
    </source>
</evidence>
<dbReference type="Pfam" id="PF02518">
    <property type="entry name" value="HATPase_c"/>
    <property type="match status" value="1"/>
</dbReference>